<accession>A0A5N0EJV6</accession>
<dbReference type="PANTHER" id="PTHR30346:SF0">
    <property type="entry name" value="HCA OPERON TRANSCRIPTIONAL ACTIVATOR HCAR"/>
    <property type="match status" value="1"/>
</dbReference>
<evidence type="ECO:0000256" key="1">
    <source>
        <dbReference type="ARBA" id="ARBA00009437"/>
    </source>
</evidence>
<evidence type="ECO:0000313" key="7">
    <source>
        <dbReference type="EMBL" id="KAA8888554.1"/>
    </source>
</evidence>
<dbReference type="Pfam" id="PF00126">
    <property type="entry name" value="HTH_1"/>
    <property type="match status" value="1"/>
</dbReference>
<dbReference type="PROSITE" id="PS50931">
    <property type="entry name" value="HTH_LYSR"/>
    <property type="match status" value="1"/>
</dbReference>
<organism evidence="7 8">
    <name type="scientific">Nocardia colli</name>
    <dbReference type="NCBI Taxonomy" id="2545717"/>
    <lineage>
        <taxon>Bacteria</taxon>
        <taxon>Bacillati</taxon>
        <taxon>Actinomycetota</taxon>
        <taxon>Actinomycetes</taxon>
        <taxon>Mycobacteriales</taxon>
        <taxon>Nocardiaceae</taxon>
        <taxon>Nocardia</taxon>
    </lineage>
</organism>
<keyword evidence="2" id="KW-0805">Transcription regulation</keyword>
<dbReference type="FunFam" id="1.10.10.10:FF:000001">
    <property type="entry name" value="LysR family transcriptional regulator"/>
    <property type="match status" value="1"/>
</dbReference>
<name>A0A5N0EJV6_9NOCA</name>
<dbReference type="SUPFAM" id="SSF46785">
    <property type="entry name" value="Winged helix' DNA-binding domain"/>
    <property type="match status" value="1"/>
</dbReference>
<dbReference type="InterPro" id="IPR005119">
    <property type="entry name" value="LysR_subst-bd"/>
</dbReference>
<evidence type="ECO:0000256" key="4">
    <source>
        <dbReference type="ARBA" id="ARBA00023159"/>
    </source>
</evidence>
<dbReference type="OrthoDB" id="79118at2"/>
<evidence type="ECO:0000256" key="5">
    <source>
        <dbReference type="ARBA" id="ARBA00023163"/>
    </source>
</evidence>
<dbReference type="Pfam" id="PF03466">
    <property type="entry name" value="LysR_substrate"/>
    <property type="match status" value="1"/>
</dbReference>
<dbReference type="Proteomes" id="UP000323876">
    <property type="component" value="Unassembled WGS sequence"/>
</dbReference>
<dbReference type="AlphaFoldDB" id="A0A5N0EJV6"/>
<dbReference type="Gene3D" id="1.10.10.10">
    <property type="entry name" value="Winged helix-like DNA-binding domain superfamily/Winged helix DNA-binding domain"/>
    <property type="match status" value="1"/>
</dbReference>
<reference evidence="7 8" key="1">
    <citation type="submission" date="2019-09" db="EMBL/GenBank/DDBJ databases">
        <authorList>
            <person name="Wang X."/>
        </authorList>
    </citation>
    <scope>NUCLEOTIDE SEQUENCE [LARGE SCALE GENOMIC DNA]</scope>
    <source>
        <strain evidence="7 8">CICC 11023</strain>
    </source>
</reference>
<dbReference type="GO" id="GO:0032993">
    <property type="term" value="C:protein-DNA complex"/>
    <property type="evidence" value="ECO:0007669"/>
    <property type="project" value="TreeGrafter"/>
</dbReference>
<dbReference type="InterPro" id="IPR036390">
    <property type="entry name" value="WH_DNA-bd_sf"/>
</dbReference>
<evidence type="ECO:0000256" key="2">
    <source>
        <dbReference type="ARBA" id="ARBA00023015"/>
    </source>
</evidence>
<dbReference type="PANTHER" id="PTHR30346">
    <property type="entry name" value="TRANSCRIPTIONAL DUAL REGULATOR HCAR-RELATED"/>
    <property type="match status" value="1"/>
</dbReference>
<feature type="domain" description="HTH lysR-type" evidence="6">
    <location>
        <begin position="1"/>
        <end position="58"/>
    </location>
</feature>
<comment type="similarity">
    <text evidence="1">Belongs to the LysR transcriptional regulatory family.</text>
</comment>
<dbReference type="PRINTS" id="PR00039">
    <property type="entry name" value="HTHLYSR"/>
</dbReference>
<sequence length="313" mass="34799">MELRAVEIFLVLAEELHFGRTAQRLYLTQPRVSQTIRALEESIGGRLFDRTSRQVRLTALGERLRDELRPAHDQFRHAISTVTELARGVSGELRVCLASYAMAGRHFTTIVREFTRRYPDCRLTVTEEFPGEFARLRTGVYHLMCHRQPITEPDLTIGPTLSREPSILLVQAGHRLAVRGYATLEDLGDYAVIPRGDIPKALYEKYFPLTTPAGRPIRRGSPIATTSDILHRIAGGEVVHPTSESFVNYYHHPDVTHVPLHGNPEVESALVWVTEMENAAVRAFAEVAAEVLACAGSVGGRSVQIGSARTDLG</sequence>
<gene>
    <name evidence="7" type="ORF">F3087_16280</name>
</gene>
<keyword evidence="5" id="KW-0804">Transcription</keyword>
<evidence type="ECO:0000259" key="6">
    <source>
        <dbReference type="PROSITE" id="PS50931"/>
    </source>
</evidence>
<dbReference type="InterPro" id="IPR036388">
    <property type="entry name" value="WH-like_DNA-bd_sf"/>
</dbReference>
<protein>
    <submittedName>
        <fullName evidence="7">LysR family transcriptional regulator</fullName>
    </submittedName>
</protein>
<dbReference type="Gene3D" id="3.40.190.10">
    <property type="entry name" value="Periplasmic binding protein-like II"/>
    <property type="match status" value="2"/>
</dbReference>
<keyword evidence="8" id="KW-1185">Reference proteome</keyword>
<dbReference type="GO" id="GO:0003700">
    <property type="term" value="F:DNA-binding transcription factor activity"/>
    <property type="evidence" value="ECO:0007669"/>
    <property type="project" value="InterPro"/>
</dbReference>
<dbReference type="InterPro" id="IPR000847">
    <property type="entry name" value="LysR_HTH_N"/>
</dbReference>
<dbReference type="RefSeq" id="WP_150402719.1">
    <property type="nucleotide sequence ID" value="NZ_VXLC01000004.1"/>
</dbReference>
<evidence type="ECO:0000256" key="3">
    <source>
        <dbReference type="ARBA" id="ARBA00023125"/>
    </source>
</evidence>
<evidence type="ECO:0000313" key="8">
    <source>
        <dbReference type="Proteomes" id="UP000323876"/>
    </source>
</evidence>
<dbReference type="SUPFAM" id="SSF53850">
    <property type="entry name" value="Periplasmic binding protein-like II"/>
    <property type="match status" value="1"/>
</dbReference>
<dbReference type="GO" id="GO:0003677">
    <property type="term" value="F:DNA binding"/>
    <property type="evidence" value="ECO:0007669"/>
    <property type="project" value="UniProtKB-KW"/>
</dbReference>
<keyword evidence="4" id="KW-0010">Activator</keyword>
<proteinExistence type="inferred from homology"/>
<comment type="caution">
    <text evidence="7">The sequence shown here is derived from an EMBL/GenBank/DDBJ whole genome shotgun (WGS) entry which is preliminary data.</text>
</comment>
<keyword evidence="3" id="KW-0238">DNA-binding</keyword>
<dbReference type="EMBL" id="VXLC01000004">
    <property type="protein sequence ID" value="KAA8888554.1"/>
    <property type="molecule type" value="Genomic_DNA"/>
</dbReference>